<accession>A0A8J3XSA1</accession>
<dbReference type="Proteomes" id="UP000605992">
    <property type="component" value="Unassembled WGS sequence"/>
</dbReference>
<gene>
    <name evidence="1" type="ORF">Pth03_13760</name>
</gene>
<comment type="caution">
    <text evidence="1">The sequence shown here is derived from an EMBL/GenBank/DDBJ whole genome shotgun (WGS) entry which is preliminary data.</text>
</comment>
<protein>
    <submittedName>
        <fullName evidence="1">Uncharacterized protein</fullName>
    </submittedName>
</protein>
<sequence length="65" mass="6793">MGHHGGGPPLPFGARAQLGPQLLVEHEGQPDLFDSDVAVEKFVPGAPNGSHAAAAYRFYEPVARG</sequence>
<evidence type="ECO:0000313" key="1">
    <source>
        <dbReference type="EMBL" id="GII52987.1"/>
    </source>
</evidence>
<keyword evidence="2" id="KW-1185">Reference proteome</keyword>
<dbReference type="AlphaFoldDB" id="A0A8J3XSA1"/>
<proteinExistence type="predicted"/>
<name>A0A8J3XSA1_9ACTN</name>
<evidence type="ECO:0000313" key="2">
    <source>
        <dbReference type="Proteomes" id="UP000605992"/>
    </source>
</evidence>
<organism evidence="1 2">
    <name type="scientific">Planotetraspora thailandica</name>
    <dbReference type="NCBI Taxonomy" id="487172"/>
    <lineage>
        <taxon>Bacteria</taxon>
        <taxon>Bacillati</taxon>
        <taxon>Actinomycetota</taxon>
        <taxon>Actinomycetes</taxon>
        <taxon>Streptosporangiales</taxon>
        <taxon>Streptosporangiaceae</taxon>
        <taxon>Planotetraspora</taxon>
    </lineage>
</organism>
<dbReference type="EMBL" id="BOOR01000007">
    <property type="protein sequence ID" value="GII52987.1"/>
    <property type="molecule type" value="Genomic_DNA"/>
</dbReference>
<reference evidence="1" key="1">
    <citation type="submission" date="2021-01" db="EMBL/GenBank/DDBJ databases">
        <title>Whole genome shotgun sequence of Planotetraspora thailandica NBRC 104271.</title>
        <authorList>
            <person name="Komaki H."/>
            <person name="Tamura T."/>
        </authorList>
    </citation>
    <scope>NUCLEOTIDE SEQUENCE</scope>
    <source>
        <strain evidence="1">NBRC 104271</strain>
    </source>
</reference>